<dbReference type="PANTHER" id="PTHR33695:SF1">
    <property type="entry name" value="LIPOPROTEIN SIGNAL PEPTIDASE"/>
    <property type="match status" value="1"/>
</dbReference>
<evidence type="ECO:0000256" key="4">
    <source>
        <dbReference type="ARBA" id="ARBA00022801"/>
    </source>
</evidence>
<dbReference type="InterPro" id="IPR001872">
    <property type="entry name" value="Peptidase_A8"/>
</dbReference>
<dbReference type="GO" id="GO:0006508">
    <property type="term" value="P:proteolysis"/>
    <property type="evidence" value="ECO:0007669"/>
    <property type="project" value="UniProtKB-KW"/>
</dbReference>
<feature type="transmembrane region" description="Helical" evidence="7">
    <location>
        <begin position="133"/>
        <end position="153"/>
    </location>
</feature>
<keyword evidence="5 7" id="KW-1133">Transmembrane helix</keyword>
<dbReference type="GO" id="GO:0016020">
    <property type="term" value="C:membrane"/>
    <property type="evidence" value="ECO:0007669"/>
    <property type="project" value="InterPro"/>
</dbReference>
<feature type="transmembrane region" description="Helical" evidence="7">
    <location>
        <begin position="70"/>
        <end position="89"/>
    </location>
</feature>
<dbReference type="GO" id="GO:0004190">
    <property type="term" value="F:aspartic-type endopeptidase activity"/>
    <property type="evidence" value="ECO:0007669"/>
    <property type="project" value="UniProtKB-EC"/>
</dbReference>
<proteinExistence type="inferred from homology"/>
<organism evidence="8">
    <name type="scientific">hydrothermal vent metagenome</name>
    <dbReference type="NCBI Taxonomy" id="652676"/>
    <lineage>
        <taxon>unclassified sequences</taxon>
        <taxon>metagenomes</taxon>
        <taxon>ecological metagenomes</taxon>
    </lineage>
</organism>
<evidence type="ECO:0000256" key="6">
    <source>
        <dbReference type="ARBA" id="ARBA00023136"/>
    </source>
</evidence>
<keyword evidence="6 7" id="KW-0472">Membrane</keyword>
<accession>A0A3B0TVM9</accession>
<evidence type="ECO:0000256" key="1">
    <source>
        <dbReference type="ARBA" id="ARBA00022475"/>
    </source>
</evidence>
<dbReference type="PANTHER" id="PTHR33695">
    <property type="entry name" value="LIPOPROTEIN SIGNAL PEPTIDASE"/>
    <property type="match status" value="1"/>
</dbReference>
<keyword evidence="3 7" id="KW-0812">Transmembrane</keyword>
<name>A0A3B0TVM9_9ZZZZ</name>
<dbReference type="NCBIfam" id="TIGR00077">
    <property type="entry name" value="lspA"/>
    <property type="match status" value="1"/>
</dbReference>
<dbReference type="AlphaFoldDB" id="A0A3B0TVM9"/>
<keyword evidence="4 8" id="KW-0378">Hydrolase</keyword>
<feature type="transmembrane region" description="Helical" evidence="7">
    <location>
        <begin position="12"/>
        <end position="33"/>
    </location>
</feature>
<dbReference type="PRINTS" id="PR00781">
    <property type="entry name" value="LIPOSIGPTASE"/>
</dbReference>
<keyword evidence="2" id="KW-0645">Protease</keyword>
<reference evidence="8" key="1">
    <citation type="submission" date="2018-06" db="EMBL/GenBank/DDBJ databases">
        <authorList>
            <person name="Zhirakovskaya E."/>
        </authorList>
    </citation>
    <scope>NUCLEOTIDE SEQUENCE</scope>
</reference>
<keyword evidence="8" id="KW-0449">Lipoprotein</keyword>
<evidence type="ECO:0000256" key="2">
    <source>
        <dbReference type="ARBA" id="ARBA00022670"/>
    </source>
</evidence>
<evidence type="ECO:0000256" key="7">
    <source>
        <dbReference type="SAM" id="Phobius"/>
    </source>
</evidence>
<gene>
    <name evidence="8" type="ORF">MNBD_BACTEROID05-418</name>
</gene>
<evidence type="ECO:0000256" key="3">
    <source>
        <dbReference type="ARBA" id="ARBA00022692"/>
    </source>
</evidence>
<dbReference type="HAMAP" id="MF_00161">
    <property type="entry name" value="LspA"/>
    <property type="match status" value="1"/>
</dbReference>
<protein>
    <submittedName>
        <fullName evidence="8">Lipoprotein signal peptidase</fullName>
        <ecNumber evidence="8">3.4.23.36</ecNumber>
    </submittedName>
</protein>
<dbReference type="PROSITE" id="PS00855">
    <property type="entry name" value="SPASE_II"/>
    <property type="match status" value="1"/>
</dbReference>
<dbReference type="EC" id="3.4.23.36" evidence="8"/>
<keyword evidence="1" id="KW-1003">Cell membrane</keyword>
<dbReference type="Pfam" id="PF01252">
    <property type="entry name" value="Peptidase_A8"/>
    <property type="match status" value="1"/>
</dbReference>
<feature type="transmembrane region" description="Helical" evidence="7">
    <location>
        <begin position="96"/>
        <end position="113"/>
    </location>
</feature>
<evidence type="ECO:0000313" key="8">
    <source>
        <dbReference type="EMBL" id="VAW12654.1"/>
    </source>
</evidence>
<sequence>MSRDPHRSQVDIFISLLVVIFVVLSDRLTKIFFSDFLSLGESFPVIKNILYMTLVHNTGIAFGLFKDQGLVFIVVPIIAIILLVFNIYYYRQNGEALCRTYIGGFSLILGGAIGNLYDRIVHGFVIDFINFRIWPVFNMADSAITIGAVIIAWKCLNLSKKEKTSNNK</sequence>
<evidence type="ECO:0000256" key="5">
    <source>
        <dbReference type="ARBA" id="ARBA00022989"/>
    </source>
</evidence>
<dbReference type="EMBL" id="UOEN01000116">
    <property type="protein sequence ID" value="VAW12654.1"/>
    <property type="molecule type" value="Genomic_DNA"/>
</dbReference>